<feature type="compositionally biased region" description="Basic residues" evidence="1">
    <location>
        <begin position="24"/>
        <end position="34"/>
    </location>
</feature>
<dbReference type="AlphaFoldDB" id="A0A6A6ZWA3"/>
<protein>
    <submittedName>
        <fullName evidence="2">Uncharacterized protein</fullName>
    </submittedName>
</protein>
<reference evidence="2" key="1">
    <citation type="journal article" date="2020" name="Stud. Mycol.">
        <title>101 Dothideomycetes genomes: a test case for predicting lifestyles and emergence of pathogens.</title>
        <authorList>
            <person name="Haridas S."/>
            <person name="Albert R."/>
            <person name="Binder M."/>
            <person name="Bloem J."/>
            <person name="Labutti K."/>
            <person name="Salamov A."/>
            <person name="Andreopoulos B."/>
            <person name="Baker S."/>
            <person name="Barry K."/>
            <person name="Bills G."/>
            <person name="Bluhm B."/>
            <person name="Cannon C."/>
            <person name="Castanera R."/>
            <person name="Culley D."/>
            <person name="Daum C."/>
            <person name="Ezra D."/>
            <person name="Gonzalez J."/>
            <person name="Henrissat B."/>
            <person name="Kuo A."/>
            <person name="Liang C."/>
            <person name="Lipzen A."/>
            <person name="Lutzoni F."/>
            <person name="Magnuson J."/>
            <person name="Mondo S."/>
            <person name="Nolan M."/>
            <person name="Ohm R."/>
            <person name="Pangilinan J."/>
            <person name="Park H.-J."/>
            <person name="Ramirez L."/>
            <person name="Alfaro M."/>
            <person name="Sun H."/>
            <person name="Tritt A."/>
            <person name="Yoshinaga Y."/>
            <person name="Zwiers L.-H."/>
            <person name="Turgeon B."/>
            <person name="Goodwin S."/>
            <person name="Spatafora J."/>
            <person name="Crous P."/>
            <person name="Grigoriev I."/>
        </authorList>
    </citation>
    <scope>NUCLEOTIDE SEQUENCE</scope>
    <source>
        <strain evidence="2">CBS 113818</strain>
    </source>
</reference>
<feature type="region of interest" description="Disordered" evidence="1">
    <location>
        <begin position="1"/>
        <end position="97"/>
    </location>
</feature>
<evidence type="ECO:0000313" key="2">
    <source>
        <dbReference type="EMBL" id="KAF2824605.1"/>
    </source>
</evidence>
<gene>
    <name evidence="2" type="ORF">CC86DRAFT_456668</name>
</gene>
<dbReference type="Proteomes" id="UP000799424">
    <property type="component" value="Unassembled WGS sequence"/>
</dbReference>
<organism evidence="2 3">
    <name type="scientific">Ophiobolus disseminans</name>
    <dbReference type="NCBI Taxonomy" id="1469910"/>
    <lineage>
        <taxon>Eukaryota</taxon>
        <taxon>Fungi</taxon>
        <taxon>Dikarya</taxon>
        <taxon>Ascomycota</taxon>
        <taxon>Pezizomycotina</taxon>
        <taxon>Dothideomycetes</taxon>
        <taxon>Pleosporomycetidae</taxon>
        <taxon>Pleosporales</taxon>
        <taxon>Pleosporineae</taxon>
        <taxon>Phaeosphaeriaceae</taxon>
        <taxon>Ophiobolus</taxon>
    </lineage>
</organism>
<name>A0A6A6ZWA3_9PLEO</name>
<proteinExistence type="predicted"/>
<sequence>MTRKAAKKSKAAMERKAAVEPKSIAKRNPGKRSKAVIVHKAAAKNNPAAKRDSRKKAKAVKGKPTKPTTPPLTSAFVRDGPSEVSGRKAQMTSDLPSTEMRDRVQHLAFLTSADDFGWNCFRSFANGDMGFNNLRTLVLGLDGGHSHPPSMVLFYEELEKHGLVVVLNAKTVTVSYSNWHLRCWDVFDLDELKERVSAHVTGFEELKDLMNPHVVTRESLRSSAPIDVEYNPLRRFGL</sequence>
<accession>A0A6A6ZWA3</accession>
<evidence type="ECO:0000256" key="1">
    <source>
        <dbReference type="SAM" id="MobiDB-lite"/>
    </source>
</evidence>
<feature type="compositionally biased region" description="Basic residues" evidence="1">
    <location>
        <begin position="1"/>
        <end position="10"/>
    </location>
</feature>
<keyword evidence="3" id="KW-1185">Reference proteome</keyword>
<feature type="compositionally biased region" description="Basic residues" evidence="1">
    <location>
        <begin position="52"/>
        <end position="64"/>
    </location>
</feature>
<dbReference type="EMBL" id="MU006229">
    <property type="protein sequence ID" value="KAF2824605.1"/>
    <property type="molecule type" value="Genomic_DNA"/>
</dbReference>
<evidence type="ECO:0000313" key="3">
    <source>
        <dbReference type="Proteomes" id="UP000799424"/>
    </source>
</evidence>